<evidence type="ECO:0000313" key="3">
    <source>
        <dbReference type="Proteomes" id="UP001182556"/>
    </source>
</evidence>
<dbReference type="EMBL" id="JAODAN010000003">
    <property type="protein sequence ID" value="KAK1925915.1"/>
    <property type="molecule type" value="Genomic_DNA"/>
</dbReference>
<dbReference type="AlphaFoldDB" id="A0AAD9FTI9"/>
<gene>
    <name evidence="2" type="ORF">DB88DRAFT_471885</name>
</gene>
<name>A0AAD9FTI9_PAPLA</name>
<accession>A0AAD9FTI9</accession>
<keyword evidence="3" id="KW-1185">Reference proteome</keyword>
<proteinExistence type="predicted"/>
<reference evidence="2" key="1">
    <citation type="submission" date="2023-02" db="EMBL/GenBank/DDBJ databases">
        <title>Identification and recombinant expression of a fungal hydrolase from Papiliotrema laurentii that hydrolyzes apple cutin and clears colloidal polyester polyurethane.</title>
        <authorList>
            <consortium name="DOE Joint Genome Institute"/>
            <person name="Roman V.A."/>
            <person name="Bojanowski C."/>
            <person name="Crable B.R."/>
            <person name="Wagner D.N."/>
            <person name="Hung C.S."/>
            <person name="Nadeau L.J."/>
            <person name="Schratz L."/>
            <person name="Haridas S."/>
            <person name="Pangilinan J."/>
            <person name="Lipzen A."/>
            <person name="Na H."/>
            <person name="Yan M."/>
            <person name="Ng V."/>
            <person name="Grigoriev I.V."/>
            <person name="Spatafora J.W."/>
            <person name="Barlow D."/>
            <person name="Biffinger J."/>
            <person name="Kelley-Loughnane N."/>
            <person name="Varaljay V.A."/>
            <person name="Crookes-Goodson W.J."/>
        </authorList>
    </citation>
    <scope>NUCLEOTIDE SEQUENCE</scope>
    <source>
        <strain evidence="2">5307AH</strain>
    </source>
</reference>
<comment type="caution">
    <text evidence="2">The sequence shown here is derived from an EMBL/GenBank/DDBJ whole genome shotgun (WGS) entry which is preliminary data.</text>
</comment>
<evidence type="ECO:0000256" key="1">
    <source>
        <dbReference type="SAM" id="MobiDB-lite"/>
    </source>
</evidence>
<organism evidence="2 3">
    <name type="scientific">Papiliotrema laurentii</name>
    <name type="common">Cryptococcus laurentii</name>
    <dbReference type="NCBI Taxonomy" id="5418"/>
    <lineage>
        <taxon>Eukaryota</taxon>
        <taxon>Fungi</taxon>
        <taxon>Dikarya</taxon>
        <taxon>Basidiomycota</taxon>
        <taxon>Agaricomycotina</taxon>
        <taxon>Tremellomycetes</taxon>
        <taxon>Tremellales</taxon>
        <taxon>Rhynchogastremaceae</taxon>
        <taxon>Papiliotrema</taxon>
    </lineage>
</organism>
<dbReference type="Proteomes" id="UP001182556">
    <property type="component" value="Unassembled WGS sequence"/>
</dbReference>
<protein>
    <submittedName>
        <fullName evidence="2">Uncharacterized protein</fullName>
    </submittedName>
</protein>
<feature type="region of interest" description="Disordered" evidence="1">
    <location>
        <begin position="242"/>
        <end position="290"/>
    </location>
</feature>
<evidence type="ECO:0000313" key="2">
    <source>
        <dbReference type="EMBL" id="KAK1925915.1"/>
    </source>
</evidence>
<feature type="compositionally biased region" description="Polar residues" evidence="1">
    <location>
        <begin position="278"/>
        <end position="290"/>
    </location>
</feature>
<sequence>MDISCSLNLFEQQSNKAYKYARNMRDGSQEGTFWKDLAGFDLAHDFAKKNLERLGASVAHSCCNISNAQTLQTMKSIQSLLPILKKLTSFEDLTKLDLDCIKSVQIEERQKRLERLAYYTCFSALAMSAAGVSEPLASIFPGLIAHELCEVENGLVANTLRKIQDLHVTWGPDVRNWMNTTANALSKYSGLFDTLKKTCTTAKDTVAHGFTSATNRFQTSLSNARSTAKRLFQSISRQTSSPFHMFSTKGHQSKANPEIATEGEALPQQSSEDKDGGSSDTSCGSVNHPC</sequence>